<evidence type="ECO:0000256" key="1">
    <source>
        <dbReference type="SAM" id="Phobius"/>
    </source>
</evidence>
<keyword evidence="3" id="KW-1185">Reference proteome</keyword>
<proteinExistence type="predicted"/>
<evidence type="ECO:0000313" key="3">
    <source>
        <dbReference type="Proteomes" id="UP000625316"/>
    </source>
</evidence>
<name>A0A928VSH5_9CYAN</name>
<protein>
    <submittedName>
        <fullName evidence="2">Uncharacterized protein</fullName>
    </submittedName>
</protein>
<dbReference type="AlphaFoldDB" id="A0A928VSH5"/>
<gene>
    <name evidence="2" type="ORF">IQ266_24685</name>
</gene>
<keyword evidence="1" id="KW-0472">Membrane</keyword>
<feature type="transmembrane region" description="Helical" evidence="1">
    <location>
        <begin position="24"/>
        <end position="46"/>
    </location>
</feature>
<sequence length="78" mass="8985">MDLQKYRSNDCPKPDRVEPLQQNLFWSFAATLFIFLLGISSVEVLIRPAHRSLPSRNFAQSEISITKYNLTKKALIDC</sequence>
<keyword evidence="1" id="KW-0812">Transmembrane</keyword>
<keyword evidence="1" id="KW-1133">Transmembrane helix</keyword>
<reference evidence="2" key="1">
    <citation type="submission" date="2020-10" db="EMBL/GenBank/DDBJ databases">
        <authorList>
            <person name="Castelo-Branco R."/>
            <person name="Eusebio N."/>
            <person name="Adriana R."/>
            <person name="Vieira A."/>
            <person name="Brugerolle De Fraissinette N."/>
            <person name="Rezende De Castro R."/>
            <person name="Schneider M.P."/>
            <person name="Vasconcelos V."/>
            <person name="Leao P.N."/>
        </authorList>
    </citation>
    <scope>NUCLEOTIDE SEQUENCE</scope>
    <source>
        <strain evidence="2">LEGE 11480</strain>
    </source>
</reference>
<dbReference type="Proteomes" id="UP000625316">
    <property type="component" value="Unassembled WGS sequence"/>
</dbReference>
<organism evidence="2 3">
    <name type="scientific">Romeriopsis navalis LEGE 11480</name>
    <dbReference type="NCBI Taxonomy" id="2777977"/>
    <lineage>
        <taxon>Bacteria</taxon>
        <taxon>Bacillati</taxon>
        <taxon>Cyanobacteriota</taxon>
        <taxon>Cyanophyceae</taxon>
        <taxon>Leptolyngbyales</taxon>
        <taxon>Leptolyngbyaceae</taxon>
        <taxon>Romeriopsis</taxon>
        <taxon>Romeriopsis navalis</taxon>
    </lineage>
</organism>
<dbReference type="EMBL" id="JADEXQ010000136">
    <property type="protein sequence ID" value="MBE9032937.1"/>
    <property type="molecule type" value="Genomic_DNA"/>
</dbReference>
<evidence type="ECO:0000313" key="2">
    <source>
        <dbReference type="EMBL" id="MBE9032937.1"/>
    </source>
</evidence>
<comment type="caution">
    <text evidence="2">The sequence shown here is derived from an EMBL/GenBank/DDBJ whole genome shotgun (WGS) entry which is preliminary data.</text>
</comment>
<accession>A0A928VSH5</accession>